<accession>A0AAW1JBN3</accession>
<evidence type="ECO:0000313" key="1">
    <source>
        <dbReference type="EMBL" id="KAK9700039.1"/>
    </source>
</evidence>
<dbReference type="EMBL" id="JBDFQZ010000008">
    <property type="protein sequence ID" value="KAK9700039.1"/>
    <property type="molecule type" value="Genomic_DNA"/>
</dbReference>
<gene>
    <name evidence="1" type="ORF">RND81_08G213100</name>
</gene>
<dbReference type="Pfam" id="PF04788">
    <property type="entry name" value="DUF620"/>
    <property type="match status" value="1"/>
</dbReference>
<organism evidence="1 2">
    <name type="scientific">Saponaria officinalis</name>
    <name type="common">Common soapwort</name>
    <name type="synonym">Lychnis saponaria</name>
    <dbReference type="NCBI Taxonomy" id="3572"/>
    <lineage>
        <taxon>Eukaryota</taxon>
        <taxon>Viridiplantae</taxon>
        <taxon>Streptophyta</taxon>
        <taxon>Embryophyta</taxon>
        <taxon>Tracheophyta</taxon>
        <taxon>Spermatophyta</taxon>
        <taxon>Magnoliopsida</taxon>
        <taxon>eudicotyledons</taxon>
        <taxon>Gunneridae</taxon>
        <taxon>Pentapetalae</taxon>
        <taxon>Caryophyllales</taxon>
        <taxon>Caryophyllaceae</taxon>
        <taxon>Caryophylleae</taxon>
        <taxon>Saponaria</taxon>
    </lineage>
</organism>
<protein>
    <submittedName>
        <fullName evidence="1">Uncharacterized protein</fullName>
    </submittedName>
</protein>
<reference evidence="1" key="1">
    <citation type="submission" date="2024-03" db="EMBL/GenBank/DDBJ databases">
        <title>WGS assembly of Saponaria officinalis var. Norfolk2.</title>
        <authorList>
            <person name="Jenkins J."/>
            <person name="Shu S."/>
            <person name="Grimwood J."/>
            <person name="Barry K."/>
            <person name="Goodstein D."/>
            <person name="Schmutz J."/>
            <person name="Leebens-Mack J."/>
            <person name="Osbourn A."/>
        </authorList>
    </citation>
    <scope>NUCLEOTIDE SEQUENCE [LARGE SCALE GENOMIC DNA]</scope>
    <source>
        <strain evidence="1">JIC</strain>
    </source>
</reference>
<dbReference type="Proteomes" id="UP001443914">
    <property type="component" value="Unassembled WGS sequence"/>
</dbReference>
<proteinExistence type="predicted"/>
<name>A0AAW1JBN3_SAPOF</name>
<comment type="caution">
    <text evidence="1">The sequence shown here is derived from an EMBL/GenBank/DDBJ whole genome shotgun (WGS) entry which is preliminary data.</text>
</comment>
<dbReference type="InterPro" id="IPR006873">
    <property type="entry name" value="DUF620"/>
</dbReference>
<dbReference type="PANTHER" id="PTHR31300">
    <property type="entry name" value="LIPASE"/>
    <property type="match status" value="1"/>
</dbReference>
<evidence type="ECO:0000313" key="2">
    <source>
        <dbReference type="Proteomes" id="UP001443914"/>
    </source>
</evidence>
<dbReference type="PANTHER" id="PTHR31300:SF30">
    <property type="entry name" value="EMB|CAB81597.1"/>
    <property type="match status" value="1"/>
</dbReference>
<dbReference type="AlphaFoldDB" id="A0AAW1JBN3"/>
<keyword evidence="2" id="KW-1185">Reference proteome</keyword>
<sequence>MCRKMRKFCANLRGENGLETILEVPIPEEMFPTKNKSPKLMFWKKSKLGRFSIGDRNSQIQVLLGVIGAPLVHLPIHFDNMFNKSLKNYPIESSMAKYIISQYIAAVGGAHALNSVDSMYAMGKVKIMASEFNSDGVLSANNQNLKNSKKTKVKGRKHGAEVGGFVLWSKRPELWCLELVVSGTKIIAGCDGKVTWRQTPWHNSHASRGPRQPLRRSLLGLDPRLTANFFTNSICIGERRANGEDCFVLKLEANPKTMEARSSIDILIIRHSILGYFSQKTGLLVQLDDSQLLGIKTSKNNYVYWETTMESSIHDYRTVDGINIAHSGRTSVSFFRCGEMTEDHSKTRLEEIWSIEEVEFNIQGLTMDCFLPPANLNTRNDGFPAFLPKSTTKTWTATKHSDVKVVVIDDDGYS</sequence>